<protein>
    <submittedName>
        <fullName evidence="1">Uncharacterized protein</fullName>
    </submittedName>
</protein>
<evidence type="ECO:0000313" key="1">
    <source>
        <dbReference type="EMBL" id="KXB06098.1"/>
    </source>
</evidence>
<organism evidence="1 2">
    <name type="scientific">candidate division MSBL1 archaeon SCGC-AAA382A20</name>
    <dbReference type="NCBI Taxonomy" id="1698280"/>
    <lineage>
        <taxon>Archaea</taxon>
        <taxon>Methanobacteriati</taxon>
        <taxon>Methanobacteriota</taxon>
        <taxon>candidate division MSBL1</taxon>
    </lineage>
</organism>
<feature type="non-terminal residue" evidence="1">
    <location>
        <position position="176"/>
    </location>
</feature>
<keyword evidence="2" id="KW-1185">Reference proteome</keyword>
<evidence type="ECO:0000313" key="2">
    <source>
        <dbReference type="Proteomes" id="UP000070263"/>
    </source>
</evidence>
<dbReference type="Proteomes" id="UP000070263">
    <property type="component" value="Unassembled WGS sequence"/>
</dbReference>
<reference evidence="1 2" key="1">
    <citation type="journal article" date="2016" name="Sci. Rep.">
        <title>Metabolic traits of an uncultured archaeal lineage -MSBL1- from brine pools of the Red Sea.</title>
        <authorList>
            <person name="Mwirichia R."/>
            <person name="Alam I."/>
            <person name="Rashid M."/>
            <person name="Vinu M."/>
            <person name="Ba-Alawi W."/>
            <person name="Anthony Kamau A."/>
            <person name="Kamanda Ngugi D."/>
            <person name="Goker M."/>
            <person name="Klenk H.P."/>
            <person name="Bajic V."/>
            <person name="Stingl U."/>
        </authorList>
    </citation>
    <scope>NUCLEOTIDE SEQUENCE [LARGE SCALE GENOMIC DNA]</scope>
    <source>
        <strain evidence="1">SCGC-AAA382A20</strain>
    </source>
</reference>
<gene>
    <name evidence="1" type="ORF">AKJ51_04170</name>
</gene>
<name>A0A133VI33_9EURY</name>
<accession>A0A133VI33</accession>
<sequence>MEHEIENLLRILVKGEEAYKTSAKGGKNVIEPTDENVLGILNDAIDGHSFAYMWDFYGIREKEISCIISEENRKLFDYSKVYPKRFSQEFSNMTKLVDYAEGFIAIRDKLEDIREKLNDIEEDEAYCLDCSKTIDLSCVDDGPDHTIISKNVCTPQGDETSVVAEFIDWLLNFEWT</sequence>
<proteinExistence type="predicted"/>
<dbReference type="EMBL" id="LHYE01000057">
    <property type="protein sequence ID" value="KXB06098.1"/>
    <property type="molecule type" value="Genomic_DNA"/>
</dbReference>
<comment type="caution">
    <text evidence="1">The sequence shown here is derived from an EMBL/GenBank/DDBJ whole genome shotgun (WGS) entry which is preliminary data.</text>
</comment>
<dbReference type="AlphaFoldDB" id="A0A133VI33"/>